<evidence type="ECO:0008006" key="4">
    <source>
        <dbReference type="Google" id="ProtNLM"/>
    </source>
</evidence>
<sequence>MTLSRTPDRKSNGALRGLLAEVGWSEERLARNVNDLAAATGTSLRLDRRSVAHWLAGRPPEQPVPTLVAEALSRGLGRLVTVAATGLDPGRPADAHTAGQEGTHSDVHVQDAVTALADLAEFGDAQRGSPAGGVHGPAESTAPSRPQAAGGASVRIRTISPERVPAVEAMVRVYSDLDEAFGGGHSRRALAAYLAGGLAPRLRGSGDDQASRSRIWSAAIRLTYRCGFMCFDEELHGLAQRYYRVALDLASEAGDAAAYAIVLRTMSHQARLLGHRRHAVHLAEAAVVTGGRAMPPARSAFLLGQVAVAAAGAGDKTNAVASLSSAERQLNRATSLSATDGSADAAMGGYHHAALAHQQAAVQALLGDRAGAITALTTSIRHRPAKERRARAVTLARLAELQLSQGELEQAVSTWHAFLNDHRHLRSGRATTALNIMRSRLAPYAANVDAAQLLTRAPADDRLRAH</sequence>
<dbReference type="AlphaFoldDB" id="A0A3D9T9I3"/>
<evidence type="ECO:0000256" key="1">
    <source>
        <dbReference type="SAM" id="MobiDB-lite"/>
    </source>
</evidence>
<accession>A0A3D9T9I3</accession>
<comment type="caution">
    <text evidence="2">The sequence shown here is derived from an EMBL/GenBank/DDBJ whole genome shotgun (WGS) entry which is preliminary data.</text>
</comment>
<dbReference type="InterPro" id="IPR011990">
    <property type="entry name" value="TPR-like_helical_dom_sf"/>
</dbReference>
<proteinExistence type="predicted"/>
<evidence type="ECO:0000313" key="3">
    <source>
        <dbReference type="Proteomes" id="UP000256661"/>
    </source>
</evidence>
<evidence type="ECO:0000313" key="2">
    <source>
        <dbReference type="EMBL" id="REF00422.1"/>
    </source>
</evidence>
<dbReference type="OrthoDB" id="3213425at2"/>
<dbReference type="EMBL" id="QTTT01000001">
    <property type="protein sequence ID" value="REF00422.1"/>
    <property type="molecule type" value="Genomic_DNA"/>
</dbReference>
<dbReference type="Proteomes" id="UP000256661">
    <property type="component" value="Unassembled WGS sequence"/>
</dbReference>
<organism evidence="2 3">
    <name type="scientific">Thermomonospora umbrina</name>
    <dbReference type="NCBI Taxonomy" id="111806"/>
    <lineage>
        <taxon>Bacteria</taxon>
        <taxon>Bacillati</taxon>
        <taxon>Actinomycetota</taxon>
        <taxon>Actinomycetes</taxon>
        <taxon>Streptosporangiales</taxon>
        <taxon>Thermomonosporaceae</taxon>
        <taxon>Thermomonospora</taxon>
    </lineage>
</organism>
<feature type="region of interest" description="Disordered" evidence="1">
    <location>
        <begin position="124"/>
        <end position="153"/>
    </location>
</feature>
<protein>
    <recommendedName>
        <fullName evidence="4">Transcriptional regulator</fullName>
    </recommendedName>
</protein>
<keyword evidence="3" id="KW-1185">Reference proteome</keyword>
<name>A0A3D9T9I3_9ACTN</name>
<feature type="region of interest" description="Disordered" evidence="1">
    <location>
        <begin position="86"/>
        <end position="105"/>
    </location>
</feature>
<reference evidence="2 3" key="1">
    <citation type="submission" date="2018-08" db="EMBL/GenBank/DDBJ databases">
        <title>Sequencing the genomes of 1000 actinobacteria strains.</title>
        <authorList>
            <person name="Klenk H.-P."/>
        </authorList>
    </citation>
    <scope>NUCLEOTIDE SEQUENCE [LARGE SCALE GENOMIC DNA]</scope>
    <source>
        <strain evidence="2 3">DSM 43927</strain>
    </source>
</reference>
<gene>
    <name evidence="2" type="ORF">DFJ69_5957</name>
</gene>
<dbReference type="Gene3D" id="1.25.40.10">
    <property type="entry name" value="Tetratricopeptide repeat domain"/>
    <property type="match status" value="1"/>
</dbReference>